<dbReference type="STRING" id="930990.A0A067NCJ2"/>
<sequence>MFYSEAILSRRGPLAKVWLAAHWERKLSKTQTLQTDIEQSVDAIMGQDVVPMALRLSGQLLLGVVRIYSRKAKYLLDDCNEALLKIKLAFRPGIVDMTEEQLAVSRNAITLQGEGLDLDLLLPDINWDIDIERPLPRGQQQHVARKADITLATEENLHFDLEVPDYGFDFGPPDGIGSQDFDLGLDFEGAASPEKAHDDDEEMSIDREVEVGRDMSVQARSARESLAPALRARGDDKDLEEGLSTTSKDPLDVVGEPFGGDDAGFGLGEDMDLGIDFGDGGDITAGEEREKTPGQLSPGSRESSPLTPPPPTPPPEIEIAPSAQPRPRAKKAAAKQIIDAVTELEDGPGARHGPNGLGPRAEDLSEILTEPHYLPRSRTVMRLLEIRADPVAHFFPTQVTPAGTFFCAAPPGMAPELAELFMFPSVDLRRPREPTAEPEGRTPKRARTVGPSEEPEVARRATSEARARSVAFDSDVLGEGGIPQFPEEGGDLGMDIDPPFEIPGGEEAGFDIPGLGDPSTPKAHDPRSSRAPSVLPASDIGPEAAKSRLSTPALGDLEEEATGDVAYAEHECPIAVFDTRSKGSQEDSQEPSQAGETPEAEDQPEKGFSKNTIRAVSIIKKELAVMPEGEEKVLSFARVSEKASRRAASAFFFELLVLGTRDCLKVDQAGPFENIEVRAKPKLWETSAAA</sequence>
<feature type="compositionally biased region" description="Basic and acidic residues" evidence="4">
    <location>
        <begin position="430"/>
        <end position="442"/>
    </location>
</feature>
<dbReference type="Proteomes" id="UP000027195">
    <property type="component" value="Unassembled WGS sequence"/>
</dbReference>
<feature type="compositionally biased region" description="Pro residues" evidence="4">
    <location>
        <begin position="306"/>
        <end position="316"/>
    </location>
</feature>
<dbReference type="InParanoid" id="A0A067NCJ2"/>
<comment type="similarity">
    <text evidence="2">Belongs to the rad21 family.</text>
</comment>
<dbReference type="InterPro" id="IPR039781">
    <property type="entry name" value="Rad21/Rec8-like"/>
</dbReference>
<evidence type="ECO:0000313" key="8">
    <source>
        <dbReference type="Proteomes" id="UP000027195"/>
    </source>
</evidence>
<dbReference type="InterPro" id="IPR023093">
    <property type="entry name" value="ScpA-like_C"/>
</dbReference>
<feature type="domain" description="Rad21/Rec8-like protein N-terminal" evidence="6">
    <location>
        <begin position="1"/>
        <end position="101"/>
    </location>
</feature>
<feature type="domain" description="Rad21/Rec8-like protein C-terminal eukaryotic" evidence="5">
    <location>
        <begin position="630"/>
        <end position="683"/>
    </location>
</feature>
<feature type="compositionally biased region" description="Polar residues" evidence="4">
    <location>
        <begin position="294"/>
        <end position="303"/>
    </location>
</feature>
<dbReference type="GO" id="GO:0030892">
    <property type="term" value="C:mitotic cohesin complex"/>
    <property type="evidence" value="ECO:0007669"/>
    <property type="project" value="TreeGrafter"/>
</dbReference>
<gene>
    <name evidence="7" type="ORF">BOTBODRAFT_25950</name>
</gene>
<evidence type="ECO:0000256" key="4">
    <source>
        <dbReference type="SAM" id="MobiDB-lite"/>
    </source>
</evidence>
<dbReference type="InterPro" id="IPR036390">
    <property type="entry name" value="WH_DNA-bd_sf"/>
</dbReference>
<dbReference type="PANTHER" id="PTHR12585:SF69">
    <property type="entry name" value="FI11703P"/>
    <property type="match status" value="1"/>
</dbReference>
<comment type="subcellular location">
    <subcellularLocation>
        <location evidence="1">Nucleus</location>
    </subcellularLocation>
</comment>
<keyword evidence="8" id="KW-1185">Reference proteome</keyword>
<dbReference type="OrthoDB" id="10071381at2759"/>
<feature type="region of interest" description="Disordered" evidence="4">
    <location>
        <begin position="212"/>
        <end position="334"/>
    </location>
</feature>
<protein>
    <recommendedName>
        <fullName evidence="9">Rad21/Rec8-like protein N-terminal domain-containing protein</fullName>
    </recommendedName>
</protein>
<evidence type="ECO:0000259" key="6">
    <source>
        <dbReference type="Pfam" id="PF04825"/>
    </source>
</evidence>
<reference evidence="8" key="1">
    <citation type="journal article" date="2014" name="Proc. Natl. Acad. Sci. U.S.A.">
        <title>Extensive sampling of basidiomycete genomes demonstrates inadequacy of the white-rot/brown-rot paradigm for wood decay fungi.</title>
        <authorList>
            <person name="Riley R."/>
            <person name="Salamov A.A."/>
            <person name="Brown D.W."/>
            <person name="Nagy L.G."/>
            <person name="Floudas D."/>
            <person name="Held B.W."/>
            <person name="Levasseur A."/>
            <person name="Lombard V."/>
            <person name="Morin E."/>
            <person name="Otillar R."/>
            <person name="Lindquist E.A."/>
            <person name="Sun H."/>
            <person name="LaButti K.M."/>
            <person name="Schmutz J."/>
            <person name="Jabbour D."/>
            <person name="Luo H."/>
            <person name="Baker S.E."/>
            <person name="Pisabarro A.G."/>
            <person name="Walton J.D."/>
            <person name="Blanchette R.A."/>
            <person name="Henrissat B."/>
            <person name="Martin F."/>
            <person name="Cullen D."/>
            <person name="Hibbett D.S."/>
            <person name="Grigoriev I.V."/>
        </authorList>
    </citation>
    <scope>NUCLEOTIDE SEQUENCE [LARGE SCALE GENOMIC DNA]</scope>
    <source>
        <strain evidence="8">FD-172 SS1</strain>
    </source>
</reference>
<evidence type="ECO:0000256" key="2">
    <source>
        <dbReference type="ARBA" id="ARBA00009870"/>
    </source>
</evidence>
<evidence type="ECO:0008006" key="9">
    <source>
        <dbReference type="Google" id="ProtNLM"/>
    </source>
</evidence>
<dbReference type="GO" id="GO:1990414">
    <property type="term" value="P:replication-born double-strand break repair via sister chromatid exchange"/>
    <property type="evidence" value="ECO:0007669"/>
    <property type="project" value="TreeGrafter"/>
</dbReference>
<dbReference type="InterPro" id="IPR006909">
    <property type="entry name" value="Rad21/Rec8_C_eu"/>
</dbReference>
<feature type="compositionally biased region" description="Low complexity" evidence="4">
    <location>
        <begin position="317"/>
        <end position="326"/>
    </location>
</feature>
<evidence type="ECO:0000259" key="5">
    <source>
        <dbReference type="Pfam" id="PF04824"/>
    </source>
</evidence>
<dbReference type="GO" id="GO:0007064">
    <property type="term" value="P:mitotic sister chromatid cohesion"/>
    <property type="evidence" value="ECO:0007669"/>
    <property type="project" value="TreeGrafter"/>
</dbReference>
<organism evidence="7 8">
    <name type="scientific">Botryobasidium botryosum (strain FD-172 SS1)</name>
    <dbReference type="NCBI Taxonomy" id="930990"/>
    <lineage>
        <taxon>Eukaryota</taxon>
        <taxon>Fungi</taxon>
        <taxon>Dikarya</taxon>
        <taxon>Basidiomycota</taxon>
        <taxon>Agaricomycotina</taxon>
        <taxon>Agaricomycetes</taxon>
        <taxon>Cantharellales</taxon>
        <taxon>Botryobasidiaceae</taxon>
        <taxon>Botryobasidium</taxon>
    </lineage>
</organism>
<evidence type="ECO:0000313" key="7">
    <source>
        <dbReference type="EMBL" id="KDQ21506.1"/>
    </source>
</evidence>
<feature type="region of interest" description="Disordered" evidence="4">
    <location>
        <begin position="430"/>
        <end position="554"/>
    </location>
</feature>
<dbReference type="Gene3D" id="1.10.10.580">
    <property type="entry name" value="Structural maintenance of chromosome 1. Chain E"/>
    <property type="match status" value="1"/>
</dbReference>
<dbReference type="FunCoup" id="A0A067NCJ2">
    <property type="interactions" value="304"/>
</dbReference>
<dbReference type="GO" id="GO:0005634">
    <property type="term" value="C:nucleus"/>
    <property type="evidence" value="ECO:0007669"/>
    <property type="project" value="UniProtKB-SubCell"/>
</dbReference>
<dbReference type="Pfam" id="PF04824">
    <property type="entry name" value="Rad21_Rec8"/>
    <property type="match status" value="1"/>
</dbReference>
<evidence type="ECO:0000256" key="3">
    <source>
        <dbReference type="ARBA" id="ARBA00023242"/>
    </source>
</evidence>
<dbReference type="InterPro" id="IPR006910">
    <property type="entry name" value="Rad21_Rec8_N"/>
</dbReference>
<dbReference type="GO" id="GO:0003682">
    <property type="term" value="F:chromatin binding"/>
    <property type="evidence" value="ECO:0007669"/>
    <property type="project" value="TreeGrafter"/>
</dbReference>
<accession>A0A067NCJ2</accession>
<dbReference type="AlphaFoldDB" id="A0A067NCJ2"/>
<feature type="region of interest" description="Disordered" evidence="4">
    <location>
        <begin position="579"/>
        <end position="610"/>
    </location>
</feature>
<evidence type="ECO:0000256" key="1">
    <source>
        <dbReference type="ARBA" id="ARBA00004123"/>
    </source>
</evidence>
<feature type="compositionally biased region" description="Gly residues" evidence="4">
    <location>
        <begin position="257"/>
        <end position="267"/>
    </location>
</feature>
<dbReference type="EMBL" id="KL198016">
    <property type="protein sequence ID" value="KDQ21506.1"/>
    <property type="molecule type" value="Genomic_DNA"/>
</dbReference>
<dbReference type="SUPFAM" id="SSF46785">
    <property type="entry name" value="Winged helix' DNA-binding domain"/>
    <property type="match status" value="1"/>
</dbReference>
<name>A0A067NCJ2_BOTB1</name>
<feature type="region of interest" description="Disordered" evidence="4">
    <location>
        <begin position="341"/>
        <end position="360"/>
    </location>
</feature>
<dbReference type="PANTHER" id="PTHR12585">
    <property type="entry name" value="SCC1 / RAD21 FAMILY MEMBER"/>
    <property type="match status" value="1"/>
</dbReference>
<dbReference type="Pfam" id="PF04825">
    <property type="entry name" value="Rad21_Rec8_N"/>
    <property type="match status" value="1"/>
</dbReference>
<proteinExistence type="inferred from homology"/>
<keyword evidence="3" id="KW-0539">Nucleus</keyword>
<dbReference type="HOGENOM" id="CLU_015775_0_0_1"/>
<feature type="compositionally biased region" description="Basic and acidic residues" evidence="4">
    <location>
        <begin position="456"/>
        <end position="467"/>
    </location>
</feature>